<reference evidence="3" key="1">
    <citation type="submission" date="2017-02" db="UniProtKB">
        <authorList>
            <consortium name="WormBaseParasite"/>
        </authorList>
    </citation>
    <scope>IDENTIFICATION</scope>
</reference>
<dbReference type="InterPro" id="IPR002110">
    <property type="entry name" value="Ankyrin_rpt"/>
</dbReference>
<dbReference type="WBParaSite" id="SMUV_0000207801-mRNA-1">
    <property type="protein sequence ID" value="SMUV_0000207801-mRNA-1"/>
    <property type="gene ID" value="SMUV_0000207801"/>
</dbReference>
<dbReference type="AlphaFoldDB" id="A0A0N5AD43"/>
<dbReference type="Pfam" id="PF05186">
    <property type="entry name" value="Dpy-30"/>
    <property type="match status" value="1"/>
</dbReference>
<dbReference type="Proteomes" id="UP000046393">
    <property type="component" value="Unplaced"/>
</dbReference>
<keyword evidence="2" id="KW-1185">Reference proteome</keyword>
<feature type="repeat" description="ANK" evidence="1">
    <location>
        <begin position="316"/>
        <end position="337"/>
    </location>
</feature>
<name>A0A0N5AD43_9BILA</name>
<dbReference type="InterPro" id="IPR049630">
    <property type="entry name" value="DYDC-like_DD"/>
</dbReference>
<dbReference type="PANTHER" id="PTHR24172">
    <property type="entry name" value="ANK_REP_REGION DOMAIN-CONTAINING PROTEIN"/>
    <property type="match status" value="1"/>
</dbReference>
<keyword evidence="1" id="KW-0040">ANK repeat</keyword>
<evidence type="ECO:0000313" key="2">
    <source>
        <dbReference type="Proteomes" id="UP000046393"/>
    </source>
</evidence>
<dbReference type="CDD" id="cd22966">
    <property type="entry name" value="DD_DYDC-like"/>
    <property type="match status" value="1"/>
</dbReference>
<accession>A0A0N5AD43</accession>
<dbReference type="Pfam" id="PF13857">
    <property type="entry name" value="Ank_5"/>
    <property type="match status" value="1"/>
</dbReference>
<dbReference type="Gene3D" id="1.25.40.20">
    <property type="entry name" value="Ankyrin repeat-containing domain"/>
    <property type="match status" value="4"/>
</dbReference>
<evidence type="ECO:0000313" key="3">
    <source>
        <dbReference type="WBParaSite" id="SMUV_0000207801-mRNA-1"/>
    </source>
</evidence>
<organism evidence="2 3">
    <name type="scientific">Syphacia muris</name>
    <dbReference type="NCBI Taxonomy" id="451379"/>
    <lineage>
        <taxon>Eukaryota</taxon>
        <taxon>Metazoa</taxon>
        <taxon>Ecdysozoa</taxon>
        <taxon>Nematoda</taxon>
        <taxon>Chromadorea</taxon>
        <taxon>Rhabditida</taxon>
        <taxon>Spirurina</taxon>
        <taxon>Oxyuridomorpha</taxon>
        <taxon>Oxyuroidea</taxon>
        <taxon>Oxyuridae</taxon>
        <taxon>Syphacia</taxon>
    </lineage>
</organism>
<sequence length="916" mass="104426">MSEKLAPTTGLYRTTFQKNAEEEIDPAIEQRILDFAYDGDFRVLEDIQIQGKADQIWLVAKKHVDNEQLTRFIEDFQIIQEHLKAANSAIDENDLRKLQNLLDEELVIARDNWGFSLIHNAVLKQRHELVEYIASSYPKYLDIPAKVHWNIAVAFGGRTAAHMAAVQQNAIYDTLVEYGADVSLPDEEGITAERYRKNTEEYQRPSSAISSSSSLLITRFSFDDISEDPDAPKEKEVEAWLAEGDVQHLEQLLLDGRYHLLLDKTSTNPQTMEFLKGAPQYQAKIDAIHKAVDDGDLRRVKSLIDREQLSVARNRYGMTPLHKAILHEQTNVVRFLLAKYPGCVNATDHNGRTALHYAASADPSSEIVIRMLQKAGGDAFIEDKRGHSPFYYRNHDRRLNIKNFKEHAIMNQLLSGELNRLLLQDLEEDIHDWIHTANIGKLEELVLNGYGDLLLGQAHEAEDQDVVTFLEVLPQYQAKIRAIHKAIESNNTKALKLLVDRKKLALCRDEKGLTPLHKAVVFRRNECAKYLIRNYPQTVNSLDQKKRTPLHYAAALRDGGYLYKAMRKVGADPNCYDCNGRCPKYYIKHTGEINFAEMKLDKKAMLKQLTHNRVAPSYLEANIEQWLRDGNIAKLEQLIISGCGDMLLNRTATNPDSVVFMSHLNEMLTDIDNVHEAVREGNLEAVKKLITNKKSALARDRFGCTPLHNAIIYEKTDIIRHIAAHFPMVLNAPDYNKRTPMHYAAAARDGGHYVKILSKAGADPVAIDNEGRTPDYYRRNAVIDLKLLKERGSEKDITIDDNLEDESALDSAQSMETNSNVELIYSVQIPISKVHELFYSFAIRDDDEDLDRKKFEKYVQERIDVPISDNSLYLTRTVLPQLTNALAELLLRRPADPLAFITDWFVKHREDASRSP</sequence>
<dbReference type="InterPro" id="IPR007858">
    <property type="entry name" value="Dpy-30_motif"/>
</dbReference>
<dbReference type="Gene3D" id="1.20.890.10">
    <property type="entry name" value="cAMP-dependent protein kinase regulatory subunit, dimerization-anchoring domain"/>
    <property type="match status" value="1"/>
</dbReference>
<dbReference type="SUPFAM" id="SSF48403">
    <property type="entry name" value="Ankyrin repeat"/>
    <property type="match status" value="2"/>
</dbReference>
<evidence type="ECO:0000256" key="1">
    <source>
        <dbReference type="PROSITE-ProRule" id="PRU00023"/>
    </source>
</evidence>
<dbReference type="PROSITE" id="PS50088">
    <property type="entry name" value="ANK_REPEAT"/>
    <property type="match status" value="3"/>
</dbReference>
<protein>
    <submittedName>
        <fullName evidence="3">ANK_REP_REGION domain-containing protein</fullName>
    </submittedName>
</protein>
<feature type="repeat" description="ANK" evidence="1">
    <location>
        <begin position="736"/>
        <end position="769"/>
    </location>
</feature>
<dbReference type="STRING" id="451379.A0A0N5AD43"/>
<dbReference type="Pfam" id="PF12796">
    <property type="entry name" value="Ank_2"/>
    <property type="match status" value="2"/>
</dbReference>
<feature type="repeat" description="ANK" evidence="1">
    <location>
        <begin position="350"/>
        <end position="384"/>
    </location>
</feature>
<dbReference type="PROSITE" id="PS50297">
    <property type="entry name" value="ANK_REP_REGION"/>
    <property type="match status" value="2"/>
</dbReference>
<dbReference type="PANTHER" id="PTHR24172:SF4">
    <property type="entry name" value="ANK_REP_REGION DOMAIN-CONTAINING PROTEIN"/>
    <property type="match status" value="1"/>
</dbReference>
<dbReference type="SMART" id="SM00248">
    <property type="entry name" value="ANK"/>
    <property type="match status" value="11"/>
</dbReference>
<proteinExistence type="predicted"/>
<dbReference type="InterPro" id="IPR036770">
    <property type="entry name" value="Ankyrin_rpt-contain_sf"/>
</dbReference>